<evidence type="ECO:0000256" key="2">
    <source>
        <dbReference type="ARBA" id="ARBA00022741"/>
    </source>
</evidence>
<dbReference type="GO" id="GO:0005840">
    <property type="term" value="C:ribosome"/>
    <property type="evidence" value="ECO:0007669"/>
    <property type="project" value="TreeGrafter"/>
</dbReference>
<evidence type="ECO:0000256" key="1">
    <source>
        <dbReference type="ARBA" id="ARBA00012552"/>
    </source>
</evidence>
<evidence type="ECO:0000313" key="13">
    <source>
        <dbReference type="Proteomes" id="UP000199623"/>
    </source>
</evidence>
<dbReference type="EMBL" id="FNCC01000011">
    <property type="protein sequence ID" value="SDG75145.1"/>
    <property type="molecule type" value="Genomic_DNA"/>
</dbReference>
<accession>A0A1G7WT37</accession>
<feature type="domain" description="Helicase ATP-binding" evidence="9">
    <location>
        <begin position="80"/>
        <end position="251"/>
    </location>
</feature>
<dbReference type="SMART" id="SM00487">
    <property type="entry name" value="DEXDc"/>
    <property type="match status" value="1"/>
</dbReference>
<dbReference type="CDD" id="cd18787">
    <property type="entry name" value="SF2_C_DEAD"/>
    <property type="match status" value="1"/>
</dbReference>
<dbReference type="PROSITE" id="PS51195">
    <property type="entry name" value="Q_MOTIF"/>
    <property type="match status" value="1"/>
</dbReference>
<feature type="domain" description="DEAD-box RNA helicase Q" evidence="11">
    <location>
        <begin position="49"/>
        <end position="77"/>
    </location>
</feature>
<dbReference type="PANTHER" id="PTHR47963:SF8">
    <property type="entry name" value="ATP-DEPENDENT RNA HELICASE DEAD"/>
    <property type="match status" value="1"/>
</dbReference>
<dbReference type="InterPro" id="IPR001650">
    <property type="entry name" value="Helicase_C-like"/>
</dbReference>
<dbReference type="InterPro" id="IPR014001">
    <property type="entry name" value="Helicase_ATP-bd"/>
</dbReference>
<dbReference type="RefSeq" id="WP_090053130.1">
    <property type="nucleotide sequence ID" value="NZ_FNCC01000011.1"/>
</dbReference>
<dbReference type="PROSITE" id="PS51192">
    <property type="entry name" value="HELICASE_ATP_BIND_1"/>
    <property type="match status" value="1"/>
</dbReference>
<dbReference type="PANTHER" id="PTHR47963">
    <property type="entry name" value="DEAD-BOX ATP-DEPENDENT RNA HELICASE 47, MITOCHONDRIAL"/>
    <property type="match status" value="1"/>
</dbReference>
<gene>
    <name evidence="12" type="ORF">SAMN05216553_11138</name>
</gene>
<evidence type="ECO:0000256" key="7">
    <source>
        <dbReference type="RuleBase" id="RU000492"/>
    </source>
</evidence>
<organism evidence="12 13">
    <name type="scientific">Lentzea fradiae</name>
    <dbReference type="NCBI Taxonomy" id="200378"/>
    <lineage>
        <taxon>Bacteria</taxon>
        <taxon>Bacillati</taxon>
        <taxon>Actinomycetota</taxon>
        <taxon>Actinomycetes</taxon>
        <taxon>Pseudonocardiales</taxon>
        <taxon>Pseudonocardiaceae</taxon>
        <taxon>Lentzea</taxon>
    </lineage>
</organism>
<dbReference type="SUPFAM" id="SSF52540">
    <property type="entry name" value="P-loop containing nucleoside triphosphate hydrolases"/>
    <property type="match status" value="1"/>
</dbReference>
<dbReference type="GO" id="GO:0003724">
    <property type="term" value="F:RNA helicase activity"/>
    <property type="evidence" value="ECO:0007669"/>
    <property type="project" value="UniProtKB-EC"/>
</dbReference>
<dbReference type="InterPro" id="IPR014014">
    <property type="entry name" value="RNA_helicase_DEAD_Q_motif"/>
</dbReference>
<dbReference type="OrthoDB" id="9805696at2"/>
<dbReference type="GO" id="GO:0005524">
    <property type="term" value="F:ATP binding"/>
    <property type="evidence" value="ECO:0007669"/>
    <property type="project" value="UniProtKB-KW"/>
</dbReference>
<dbReference type="GO" id="GO:0033592">
    <property type="term" value="F:RNA strand annealing activity"/>
    <property type="evidence" value="ECO:0007669"/>
    <property type="project" value="TreeGrafter"/>
</dbReference>
<comment type="similarity">
    <text evidence="7">Belongs to the DEAD box helicase family.</text>
</comment>
<protein>
    <recommendedName>
        <fullName evidence="1">RNA helicase</fullName>
        <ecNumber evidence="1">3.6.4.13</ecNumber>
    </recommendedName>
</protein>
<sequence>MVRERLIILTAEVEAHPDPVLLEHSETGVPAQDTSHPLLADAPAQSGTPTFAELGVRDEIVRALGEAGIERTFAIQELTLPIALAGDDVIGQARTGTGKTLGFGVPLLHRVETPGDGTPQALVVVPTRELCLQVAHDLTDASKHLDLKVAAIYGGIPYERQIAQLRKGVDVVIGTPGRLLDLAEQRHLVLGKVRMLVLDEADEMLDLGFLPDIERILTMVPDERQTMLFSATMPGPIITLARTFLNQPTHIRAEENDAGQTHENTSQFVYRAHSMDKPEMLARVLQARDRGLTMVFARTKRTAQKVADDLTERGFAAAAVHGDLGQGAREKALRAFRNGKVDVLVATDVAARGIDIDDVTHVINYQCPEDEKTYVHRIGRTGRAGRTGVAVTFVDWDETARWRSVDEALGLGQPLPVETYSTSDHLFADLGIPSGSTGRLPLSHRTRAGLDAEEEENLDSGKRKQRRRRTGSTTGREQAPEASEETRPKRSRTRTRSRGGVAEEGQPAEAASSEPADKPASDKPRRRRRRRTSAEQAAPSAD</sequence>
<evidence type="ECO:0000256" key="5">
    <source>
        <dbReference type="ARBA" id="ARBA00022840"/>
    </source>
</evidence>
<dbReference type="Pfam" id="PF00271">
    <property type="entry name" value="Helicase_C"/>
    <property type="match status" value="1"/>
</dbReference>
<evidence type="ECO:0000256" key="4">
    <source>
        <dbReference type="ARBA" id="ARBA00022806"/>
    </source>
</evidence>
<evidence type="ECO:0000256" key="3">
    <source>
        <dbReference type="ARBA" id="ARBA00022801"/>
    </source>
</evidence>
<keyword evidence="13" id="KW-1185">Reference proteome</keyword>
<dbReference type="SMART" id="SM00490">
    <property type="entry name" value="HELICc"/>
    <property type="match status" value="1"/>
</dbReference>
<feature type="region of interest" description="Disordered" evidence="8">
    <location>
        <begin position="432"/>
        <end position="542"/>
    </location>
</feature>
<dbReference type="InterPro" id="IPR000629">
    <property type="entry name" value="RNA-helicase_DEAD-box_CS"/>
</dbReference>
<dbReference type="Proteomes" id="UP000199623">
    <property type="component" value="Unassembled WGS sequence"/>
</dbReference>
<dbReference type="AlphaFoldDB" id="A0A1G7WT37"/>
<keyword evidence="4 7" id="KW-0347">Helicase</keyword>
<keyword evidence="5 7" id="KW-0067">ATP-binding</keyword>
<dbReference type="InterPro" id="IPR011545">
    <property type="entry name" value="DEAD/DEAH_box_helicase_dom"/>
</dbReference>
<dbReference type="GO" id="GO:0009409">
    <property type="term" value="P:response to cold"/>
    <property type="evidence" value="ECO:0007669"/>
    <property type="project" value="TreeGrafter"/>
</dbReference>
<evidence type="ECO:0000259" key="11">
    <source>
        <dbReference type="PROSITE" id="PS51195"/>
    </source>
</evidence>
<dbReference type="InterPro" id="IPR027417">
    <property type="entry name" value="P-loop_NTPase"/>
</dbReference>
<name>A0A1G7WT37_9PSEU</name>
<dbReference type="EC" id="3.6.4.13" evidence="1"/>
<dbReference type="InterPro" id="IPR044742">
    <property type="entry name" value="DEAD/DEAH_RhlB"/>
</dbReference>
<evidence type="ECO:0000259" key="9">
    <source>
        <dbReference type="PROSITE" id="PS51192"/>
    </source>
</evidence>
<dbReference type="STRING" id="200378.SAMN05216553_11138"/>
<dbReference type="CDD" id="cd00268">
    <property type="entry name" value="DEADc"/>
    <property type="match status" value="1"/>
</dbReference>
<feature type="domain" description="Helicase C-terminal" evidence="10">
    <location>
        <begin position="279"/>
        <end position="427"/>
    </location>
</feature>
<evidence type="ECO:0000256" key="6">
    <source>
        <dbReference type="PROSITE-ProRule" id="PRU00552"/>
    </source>
</evidence>
<evidence type="ECO:0000256" key="8">
    <source>
        <dbReference type="SAM" id="MobiDB-lite"/>
    </source>
</evidence>
<reference evidence="13" key="1">
    <citation type="submission" date="2016-10" db="EMBL/GenBank/DDBJ databases">
        <authorList>
            <person name="Varghese N."/>
            <person name="Submissions S."/>
        </authorList>
    </citation>
    <scope>NUCLEOTIDE SEQUENCE [LARGE SCALE GENOMIC DNA]</scope>
    <source>
        <strain evidence="13">CGMCC 4.3506</strain>
    </source>
</reference>
<keyword evidence="3 7" id="KW-0378">Hydrolase</keyword>
<dbReference type="PROSITE" id="PS00039">
    <property type="entry name" value="DEAD_ATP_HELICASE"/>
    <property type="match status" value="1"/>
</dbReference>
<keyword evidence="2 7" id="KW-0547">Nucleotide-binding</keyword>
<evidence type="ECO:0000259" key="10">
    <source>
        <dbReference type="PROSITE" id="PS51194"/>
    </source>
</evidence>
<dbReference type="InterPro" id="IPR050547">
    <property type="entry name" value="DEAD_box_RNA_helicases"/>
</dbReference>
<evidence type="ECO:0000313" key="12">
    <source>
        <dbReference type="EMBL" id="SDG75145.1"/>
    </source>
</evidence>
<dbReference type="GO" id="GO:0005829">
    <property type="term" value="C:cytosol"/>
    <property type="evidence" value="ECO:0007669"/>
    <property type="project" value="TreeGrafter"/>
</dbReference>
<dbReference type="GO" id="GO:0016787">
    <property type="term" value="F:hydrolase activity"/>
    <property type="evidence" value="ECO:0007669"/>
    <property type="project" value="UniProtKB-KW"/>
</dbReference>
<dbReference type="PROSITE" id="PS51194">
    <property type="entry name" value="HELICASE_CTER"/>
    <property type="match status" value="1"/>
</dbReference>
<proteinExistence type="inferred from homology"/>
<feature type="short sequence motif" description="Q motif" evidence="6">
    <location>
        <begin position="49"/>
        <end position="77"/>
    </location>
</feature>
<dbReference type="Pfam" id="PF00270">
    <property type="entry name" value="DEAD"/>
    <property type="match status" value="1"/>
</dbReference>
<dbReference type="Gene3D" id="3.40.50.300">
    <property type="entry name" value="P-loop containing nucleotide triphosphate hydrolases"/>
    <property type="match status" value="2"/>
</dbReference>